<dbReference type="InterPro" id="IPR052021">
    <property type="entry name" value="Type-I_RS_S_subunit"/>
</dbReference>
<keyword evidence="5" id="KW-0255">Endonuclease</keyword>
<dbReference type="SUPFAM" id="SSF116734">
    <property type="entry name" value="DNA methylase specificity domain"/>
    <property type="match status" value="2"/>
</dbReference>
<dbReference type="Gene3D" id="1.10.287.1120">
    <property type="entry name" value="Bipartite methylase S protein"/>
    <property type="match status" value="1"/>
</dbReference>
<sequence length="405" mass="46033">MKNDNAPLPSLRFKGFSEPWQEKTLGEIAEIVRGASPRPIQDPKWFDENSTVGWLRIADVTEQNGRIYHLEQKLSKLGQEKTRVLKEKHLLLSIAATVGKPVINYIEIGVHDGFIIFLNPKFNQEFMFQWLDMFKDKWKQYGQPGSQINLNSDLVKNQTILIPSLAEQEKIAGVLSAADELISLQEQKITALKRHKQALMQQLFPANGESVPRLRFDGFSEPWQEKTLGEIGEIITGKTPDTKNSSLWNGDIQFVTPTDIKEDKYQVNTERTIKNNIKYKILPTKSIMFTCIGSTIGKIALSVNECITNQQINSIIPYNIFSNEFIYYSLFQKIPDIKSIASSTAVPIINKNEFSKLEILVPSLAEQEKIAGVFSSADELISLHQQKLTTLKRHKQALMQRLFPA</sequence>
<dbReference type="InterPro" id="IPR044946">
    <property type="entry name" value="Restrct_endonuc_typeI_TRD_sf"/>
</dbReference>
<proteinExistence type="inferred from homology"/>
<evidence type="ECO:0000259" key="4">
    <source>
        <dbReference type="Pfam" id="PF01420"/>
    </source>
</evidence>
<evidence type="ECO:0000256" key="1">
    <source>
        <dbReference type="ARBA" id="ARBA00010923"/>
    </source>
</evidence>
<dbReference type="PANTHER" id="PTHR30408">
    <property type="entry name" value="TYPE-1 RESTRICTION ENZYME ECOKI SPECIFICITY PROTEIN"/>
    <property type="match status" value="1"/>
</dbReference>
<dbReference type="Pfam" id="PF01420">
    <property type="entry name" value="Methylase_S"/>
    <property type="match status" value="2"/>
</dbReference>
<dbReference type="GO" id="GO:0003677">
    <property type="term" value="F:DNA binding"/>
    <property type="evidence" value="ECO:0007669"/>
    <property type="project" value="UniProtKB-KW"/>
</dbReference>
<protein>
    <submittedName>
        <fullName evidence="5">Restriction endonuclease subunit S</fullName>
    </submittedName>
</protein>
<dbReference type="PANTHER" id="PTHR30408:SF12">
    <property type="entry name" value="TYPE I RESTRICTION ENZYME MJAVIII SPECIFICITY SUBUNIT"/>
    <property type="match status" value="1"/>
</dbReference>
<organism evidence="5 6">
    <name type="scientific">Entomospira nematocerorum</name>
    <dbReference type="NCBI Taxonomy" id="2719987"/>
    <lineage>
        <taxon>Bacteria</taxon>
        <taxon>Pseudomonadati</taxon>
        <taxon>Spirochaetota</taxon>
        <taxon>Spirochaetia</taxon>
        <taxon>Spirochaetales</taxon>
        <taxon>Spirochaetaceae</taxon>
        <taxon>Entomospira</taxon>
    </lineage>
</organism>
<evidence type="ECO:0000256" key="2">
    <source>
        <dbReference type="ARBA" id="ARBA00022747"/>
    </source>
</evidence>
<keyword evidence="3" id="KW-0238">DNA-binding</keyword>
<feature type="domain" description="Type I restriction modification DNA specificity" evidence="4">
    <location>
        <begin position="221"/>
        <end position="393"/>
    </location>
</feature>
<evidence type="ECO:0000256" key="3">
    <source>
        <dbReference type="ARBA" id="ARBA00023125"/>
    </source>
</evidence>
<dbReference type="RefSeq" id="WP_167703005.1">
    <property type="nucleotide sequence ID" value="NZ_CP118168.1"/>
</dbReference>
<keyword evidence="5" id="KW-0540">Nuclease</keyword>
<evidence type="ECO:0000313" key="6">
    <source>
        <dbReference type="Proteomes" id="UP000752013"/>
    </source>
</evidence>
<keyword evidence="5" id="KW-0378">Hydrolase</keyword>
<comment type="similarity">
    <text evidence="1">Belongs to the type-I restriction system S methylase family.</text>
</comment>
<reference evidence="5" key="1">
    <citation type="submission" date="2020-03" db="EMBL/GenBank/DDBJ databases">
        <title>Spirochaetal bacteria isolated from arthropods constitute a novel genus Entomospira genus novum within the order Spirochaetales.</title>
        <authorList>
            <person name="Grana-Miraglia L."/>
            <person name="Sikutova S."/>
            <person name="Fingerle V."/>
            <person name="Sing A."/>
            <person name="Castillo-Ramirez S."/>
            <person name="Margos G."/>
            <person name="Rudolf I."/>
        </authorList>
    </citation>
    <scope>NUCLEOTIDE SEQUENCE</scope>
    <source>
        <strain evidence="5">BR208</strain>
    </source>
</reference>
<keyword evidence="6" id="KW-1185">Reference proteome</keyword>
<feature type="domain" description="Type I restriction modification DNA specificity" evidence="4">
    <location>
        <begin position="18"/>
        <end position="194"/>
    </location>
</feature>
<keyword evidence="2" id="KW-0680">Restriction system</keyword>
<dbReference type="GO" id="GO:0004519">
    <property type="term" value="F:endonuclease activity"/>
    <property type="evidence" value="ECO:0007669"/>
    <property type="project" value="UniProtKB-KW"/>
</dbReference>
<dbReference type="EMBL" id="JAATLK010000001">
    <property type="protein sequence ID" value="NIZ46550.1"/>
    <property type="molecule type" value="Genomic_DNA"/>
</dbReference>
<dbReference type="AlphaFoldDB" id="A0A968GAY9"/>
<dbReference type="Proteomes" id="UP000752013">
    <property type="component" value="Unassembled WGS sequence"/>
</dbReference>
<evidence type="ECO:0000313" key="5">
    <source>
        <dbReference type="EMBL" id="NIZ46550.1"/>
    </source>
</evidence>
<dbReference type="GO" id="GO:0009307">
    <property type="term" value="P:DNA restriction-modification system"/>
    <property type="evidence" value="ECO:0007669"/>
    <property type="project" value="UniProtKB-KW"/>
</dbReference>
<name>A0A968GAY9_9SPIO</name>
<dbReference type="InterPro" id="IPR000055">
    <property type="entry name" value="Restrct_endonuc_typeI_TRD"/>
</dbReference>
<gene>
    <name evidence="5" type="ORF">HCT46_01235</name>
</gene>
<accession>A0A968GAY9</accession>
<dbReference type="Gene3D" id="3.90.220.20">
    <property type="entry name" value="DNA methylase specificity domains"/>
    <property type="match status" value="2"/>
</dbReference>
<dbReference type="CDD" id="cd17286">
    <property type="entry name" value="RMtype1_S_Lla161ORF747P_TRD1-CR1_like"/>
    <property type="match status" value="1"/>
</dbReference>
<dbReference type="CDD" id="cd17283">
    <property type="entry name" value="RMtype1_S_Hpy180ORF7835P_TRD2-CR2_like"/>
    <property type="match status" value="1"/>
</dbReference>
<comment type="caution">
    <text evidence="5">The sequence shown here is derived from an EMBL/GenBank/DDBJ whole genome shotgun (WGS) entry which is preliminary data.</text>
</comment>